<keyword evidence="12" id="KW-1185">Reference proteome</keyword>
<keyword evidence="5" id="KW-0547">Nucleotide-binding</keyword>
<reference evidence="11 12" key="1">
    <citation type="submission" date="2019-03" db="EMBL/GenBank/DDBJ databases">
        <title>Genomic Encyclopedia of Type Strains, Phase IV (KMG-IV): sequencing the most valuable type-strain genomes for metagenomic binning, comparative biology and taxonomic classification.</title>
        <authorList>
            <person name="Goeker M."/>
        </authorList>
    </citation>
    <scope>NUCLEOTIDE SEQUENCE [LARGE SCALE GENOMIC DNA]</scope>
    <source>
        <strain evidence="11 12">LX-B</strain>
    </source>
</reference>
<dbReference type="GO" id="GO:0016887">
    <property type="term" value="F:ATP hydrolysis activity"/>
    <property type="evidence" value="ECO:0007669"/>
    <property type="project" value="InterPro"/>
</dbReference>
<dbReference type="RefSeq" id="WP_132013974.1">
    <property type="nucleotide sequence ID" value="NZ_SLUN01000009.1"/>
</dbReference>
<gene>
    <name evidence="11" type="ORF">EDC14_100910</name>
</gene>
<evidence type="ECO:0000256" key="7">
    <source>
        <dbReference type="ARBA" id="ARBA00023004"/>
    </source>
</evidence>
<evidence type="ECO:0000259" key="10">
    <source>
        <dbReference type="PROSITE" id="PS50893"/>
    </source>
</evidence>
<dbReference type="Gene3D" id="3.40.50.300">
    <property type="entry name" value="P-loop containing nucleotide triphosphate hydrolases"/>
    <property type="match status" value="1"/>
</dbReference>
<evidence type="ECO:0000256" key="4">
    <source>
        <dbReference type="ARBA" id="ARBA00022496"/>
    </source>
</evidence>
<dbReference type="Pfam" id="PF00005">
    <property type="entry name" value="ABC_tran"/>
    <property type="match status" value="1"/>
</dbReference>
<evidence type="ECO:0000256" key="3">
    <source>
        <dbReference type="ARBA" id="ARBA00022475"/>
    </source>
</evidence>
<dbReference type="PROSITE" id="PS00211">
    <property type="entry name" value="ABC_TRANSPORTER_1"/>
    <property type="match status" value="1"/>
</dbReference>
<dbReference type="InterPro" id="IPR003439">
    <property type="entry name" value="ABC_transporter-like_ATP-bd"/>
</dbReference>
<dbReference type="Proteomes" id="UP000295008">
    <property type="component" value="Unassembled WGS sequence"/>
</dbReference>
<evidence type="ECO:0000256" key="5">
    <source>
        <dbReference type="ARBA" id="ARBA00022741"/>
    </source>
</evidence>
<feature type="domain" description="ABC transporter" evidence="10">
    <location>
        <begin position="4"/>
        <end position="240"/>
    </location>
</feature>
<dbReference type="OrthoDB" id="9787851at2"/>
<dbReference type="InterPro" id="IPR051535">
    <property type="entry name" value="Siderophore_ABC-ATPase"/>
</dbReference>
<dbReference type="InterPro" id="IPR027417">
    <property type="entry name" value="P-loop_NTPase"/>
</dbReference>
<keyword evidence="4" id="KW-0410">Iron transport</keyword>
<evidence type="ECO:0000256" key="2">
    <source>
        <dbReference type="ARBA" id="ARBA00022448"/>
    </source>
</evidence>
<dbReference type="AlphaFoldDB" id="A0A4R1RVK6"/>
<dbReference type="PANTHER" id="PTHR42771:SF4">
    <property type="entry name" value="IRON(3+)-HYDROXAMATE IMPORT ATP-BINDING PROTEIN FHUC"/>
    <property type="match status" value="1"/>
</dbReference>
<keyword evidence="2" id="KW-0813">Transport</keyword>
<protein>
    <submittedName>
        <fullName evidence="11">Bacillibactin ABC transporter ATPase protein</fullName>
    </submittedName>
</protein>
<evidence type="ECO:0000256" key="8">
    <source>
        <dbReference type="ARBA" id="ARBA00023065"/>
    </source>
</evidence>
<evidence type="ECO:0000256" key="6">
    <source>
        <dbReference type="ARBA" id="ARBA00022840"/>
    </source>
</evidence>
<evidence type="ECO:0000313" key="12">
    <source>
        <dbReference type="Proteomes" id="UP000295008"/>
    </source>
</evidence>
<keyword evidence="7" id="KW-0408">Iron</keyword>
<comment type="subcellular location">
    <subcellularLocation>
        <location evidence="1">Cell membrane</location>
        <topology evidence="1">Peripheral membrane protein</topology>
    </subcellularLocation>
</comment>
<organism evidence="11 12">
    <name type="scientific">Hydrogenispora ethanolica</name>
    <dbReference type="NCBI Taxonomy" id="1082276"/>
    <lineage>
        <taxon>Bacteria</taxon>
        <taxon>Bacillati</taxon>
        <taxon>Bacillota</taxon>
        <taxon>Hydrogenispora</taxon>
    </lineage>
</organism>
<evidence type="ECO:0000256" key="9">
    <source>
        <dbReference type="ARBA" id="ARBA00023136"/>
    </source>
</evidence>
<dbReference type="FunFam" id="3.40.50.300:FF:000134">
    <property type="entry name" value="Iron-enterobactin ABC transporter ATP-binding protein"/>
    <property type="match status" value="1"/>
</dbReference>
<dbReference type="CDD" id="cd03214">
    <property type="entry name" value="ABC_Iron-Siderophores_B12_Hemin"/>
    <property type="match status" value="1"/>
</dbReference>
<dbReference type="InterPro" id="IPR017871">
    <property type="entry name" value="ABC_transporter-like_CS"/>
</dbReference>
<dbReference type="PANTHER" id="PTHR42771">
    <property type="entry name" value="IRON(3+)-HYDROXAMATE IMPORT ATP-BINDING PROTEIN FHUC"/>
    <property type="match status" value="1"/>
</dbReference>
<evidence type="ECO:0000313" key="11">
    <source>
        <dbReference type="EMBL" id="TCL70693.1"/>
    </source>
</evidence>
<keyword evidence="9" id="KW-0472">Membrane</keyword>
<dbReference type="GO" id="GO:0005524">
    <property type="term" value="F:ATP binding"/>
    <property type="evidence" value="ECO:0007669"/>
    <property type="project" value="UniProtKB-KW"/>
</dbReference>
<sequence>MSILRVEKLRVCYGRNVILHDLDLTVAAGKITAIIGPNGCGKSTLLKAMGRIIRPQQGAVYLHGTDLSRLPTRQVAQRLAVLPQHPVAPPELTGEELVAFGRFPHQQKMNQLTAKDKEAIARAMELTGVSPFRERPIGSLSGGERQRIWLAMALAQETEILLLDEPTTYLDMAHQLEMLQIVERLNQERRCAIVMVLHDINHAARFSHTIVAMKQGRILAAGNPQATITTEVLRSVFQIEARVMADPLRGTPVCFGYDHAPVDLDFIREKRYER</sequence>
<keyword evidence="8" id="KW-0406">Ion transport</keyword>
<evidence type="ECO:0000256" key="1">
    <source>
        <dbReference type="ARBA" id="ARBA00004202"/>
    </source>
</evidence>
<dbReference type="PROSITE" id="PS50893">
    <property type="entry name" value="ABC_TRANSPORTER_2"/>
    <property type="match status" value="1"/>
</dbReference>
<name>A0A4R1RVK6_HYDET</name>
<dbReference type="GO" id="GO:0005886">
    <property type="term" value="C:plasma membrane"/>
    <property type="evidence" value="ECO:0007669"/>
    <property type="project" value="UniProtKB-SubCell"/>
</dbReference>
<dbReference type="EMBL" id="SLUN01000009">
    <property type="protein sequence ID" value="TCL70693.1"/>
    <property type="molecule type" value="Genomic_DNA"/>
</dbReference>
<dbReference type="SUPFAM" id="SSF52540">
    <property type="entry name" value="P-loop containing nucleoside triphosphate hydrolases"/>
    <property type="match status" value="1"/>
</dbReference>
<accession>A0A4R1RVK6</accession>
<dbReference type="GO" id="GO:0006826">
    <property type="term" value="P:iron ion transport"/>
    <property type="evidence" value="ECO:0007669"/>
    <property type="project" value="UniProtKB-KW"/>
</dbReference>
<proteinExistence type="predicted"/>
<keyword evidence="6" id="KW-0067">ATP-binding</keyword>
<comment type="caution">
    <text evidence="11">The sequence shown here is derived from an EMBL/GenBank/DDBJ whole genome shotgun (WGS) entry which is preliminary data.</text>
</comment>
<keyword evidence="3" id="KW-1003">Cell membrane</keyword>
<dbReference type="InterPro" id="IPR003593">
    <property type="entry name" value="AAA+_ATPase"/>
</dbReference>
<dbReference type="SMART" id="SM00382">
    <property type="entry name" value="AAA"/>
    <property type="match status" value="1"/>
</dbReference>